<accession>A0A8J9WCF3</accession>
<evidence type="ECO:0000313" key="5">
    <source>
        <dbReference type="Proteomes" id="UP000838412"/>
    </source>
</evidence>
<dbReference type="OrthoDB" id="10253878at2759"/>
<proteinExistence type="inferred from homology"/>
<dbReference type="InterPro" id="IPR051330">
    <property type="entry name" value="Phosphatase_reg/MetRdx"/>
</dbReference>
<dbReference type="InterPro" id="IPR007303">
    <property type="entry name" value="TIP41-like"/>
</dbReference>
<name>A0A8J9WCF3_BRALA</name>
<reference evidence="4" key="1">
    <citation type="submission" date="2022-01" db="EMBL/GenBank/DDBJ databases">
        <authorList>
            <person name="Braso-Vives M."/>
        </authorList>
    </citation>
    <scope>NUCLEOTIDE SEQUENCE</scope>
</reference>
<evidence type="ECO:0000256" key="2">
    <source>
        <dbReference type="ARBA" id="ARBA00018951"/>
    </source>
</evidence>
<dbReference type="GO" id="GO:0005829">
    <property type="term" value="C:cytosol"/>
    <property type="evidence" value="ECO:0007669"/>
    <property type="project" value="TreeGrafter"/>
</dbReference>
<evidence type="ECO:0000256" key="3">
    <source>
        <dbReference type="SAM" id="MobiDB-lite"/>
    </source>
</evidence>
<dbReference type="EMBL" id="OV696686">
    <property type="protein sequence ID" value="CAH1229609.1"/>
    <property type="molecule type" value="Genomic_DNA"/>
</dbReference>
<organism evidence="4 5">
    <name type="scientific">Branchiostoma lanceolatum</name>
    <name type="common">Common lancelet</name>
    <name type="synonym">Amphioxus lanceolatum</name>
    <dbReference type="NCBI Taxonomy" id="7740"/>
    <lineage>
        <taxon>Eukaryota</taxon>
        <taxon>Metazoa</taxon>
        <taxon>Chordata</taxon>
        <taxon>Cephalochordata</taxon>
        <taxon>Leptocardii</taxon>
        <taxon>Amphioxiformes</taxon>
        <taxon>Branchiostomatidae</taxon>
        <taxon>Branchiostoma</taxon>
    </lineage>
</organism>
<feature type="region of interest" description="Disordered" evidence="3">
    <location>
        <begin position="1"/>
        <end position="23"/>
    </location>
</feature>
<gene>
    <name evidence="4" type="primary">TIPRL</name>
    <name evidence="4" type="ORF">BLAG_LOCUS867</name>
</gene>
<dbReference type="GO" id="GO:0031929">
    <property type="term" value="P:TOR signaling"/>
    <property type="evidence" value="ECO:0007669"/>
    <property type="project" value="TreeGrafter"/>
</dbReference>
<keyword evidence="5" id="KW-1185">Reference proteome</keyword>
<feature type="compositionally biased region" description="Pro residues" evidence="3">
    <location>
        <begin position="1"/>
        <end position="12"/>
    </location>
</feature>
<feature type="compositionally biased region" description="Basic and acidic residues" evidence="3">
    <location>
        <begin position="301"/>
        <end position="313"/>
    </location>
</feature>
<comment type="similarity">
    <text evidence="1">Belongs to the TIP41 family.</text>
</comment>
<feature type="compositionally biased region" description="Basic and acidic residues" evidence="3">
    <location>
        <begin position="281"/>
        <end position="292"/>
    </location>
</feature>
<dbReference type="PANTHER" id="PTHR21021:SF16">
    <property type="entry name" value="TIP41-LIKE PROTEIN"/>
    <property type="match status" value="1"/>
</dbReference>
<protein>
    <recommendedName>
        <fullName evidence="2">TIP41-like protein</fullName>
    </recommendedName>
</protein>
<evidence type="ECO:0000256" key="1">
    <source>
        <dbReference type="ARBA" id="ARBA00006658"/>
    </source>
</evidence>
<dbReference type="PANTHER" id="PTHR21021">
    <property type="entry name" value="GAF/PUTATIVE CYTOSKELETAL PROTEIN"/>
    <property type="match status" value="1"/>
</dbReference>
<feature type="region of interest" description="Disordered" evidence="3">
    <location>
        <begin position="271"/>
        <end position="313"/>
    </location>
</feature>
<dbReference type="Proteomes" id="UP000838412">
    <property type="component" value="Chromosome 1"/>
</dbReference>
<sequence>MASSSPPPGPSHPPRRMPTPRARKVEDFSFGPWTITAVKSHIMPSDDMEKLASQLDIPQLPEMLFGQNVLRIKHSGGFGIEFNAVDHMKLVDNKHDLMKVAVSEAWREARAGSEHIHEVIKPFDWTFTSNYKGTLLKDSVPLQVEETIELIDIEKLKQRERIVYFEEVVLFEDELADNGCSTLSVKIRVMPTSFFLLMRFFLRVDNVIIRVHDTRLYHEADKDYFLREFSSKENNINDLVKRGVPPRLLHDPNEIVSRLDSREMVIHKLKFPQVQTTNTDDPQKTHADHQKTNTDPQADSQKTDTTDCDSAEK</sequence>
<dbReference type="Pfam" id="PF04176">
    <property type="entry name" value="TIP41"/>
    <property type="match status" value="1"/>
</dbReference>
<evidence type="ECO:0000313" key="4">
    <source>
        <dbReference type="EMBL" id="CAH1229609.1"/>
    </source>
</evidence>
<dbReference type="AlphaFoldDB" id="A0A8J9WCF3"/>